<keyword evidence="3" id="KW-0645">Protease</keyword>
<dbReference type="Pfam" id="PF02517">
    <property type="entry name" value="Rce1-like"/>
    <property type="match status" value="1"/>
</dbReference>
<dbReference type="AlphaFoldDB" id="A0A1C4XUX9"/>
<dbReference type="GO" id="GO:0006508">
    <property type="term" value="P:proteolysis"/>
    <property type="evidence" value="ECO:0007669"/>
    <property type="project" value="UniProtKB-KW"/>
</dbReference>
<dbReference type="GO" id="GO:0080120">
    <property type="term" value="P:CAAX-box protein maturation"/>
    <property type="evidence" value="ECO:0007669"/>
    <property type="project" value="UniProtKB-ARBA"/>
</dbReference>
<feature type="transmembrane region" description="Helical" evidence="1">
    <location>
        <begin position="88"/>
        <end position="108"/>
    </location>
</feature>
<keyword evidence="3" id="KW-0378">Hydrolase</keyword>
<evidence type="ECO:0000259" key="2">
    <source>
        <dbReference type="Pfam" id="PF02517"/>
    </source>
</evidence>
<accession>A0A1C4XUX9</accession>
<proteinExistence type="predicted"/>
<reference evidence="3 4" key="1">
    <citation type="submission" date="2016-06" db="EMBL/GenBank/DDBJ databases">
        <authorList>
            <person name="Kjaerup R.B."/>
            <person name="Dalgaard T.S."/>
            <person name="Juul-Madsen H.R."/>
        </authorList>
    </citation>
    <scope>NUCLEOTIDE SEQUENCE [LARGE SCALE GENOMIC DNA]</scope>
    <source>
        <strain evidence="3 4">DSM 45626</strain>
    </source>
</reference>
<feature type="transmembrane region" description="Helical" evidence="1">
    <location>
        <begin position="52"/>
        <end position="76"/>
    </location>
</feature>
<feature type="transmembrane region" description="Helical" evidence="1">
    <location>
        <begin position="193"/>
        <end position="213"/>
    </location>
</feature>
<evidence type="ECO:0000256" key="1">
    <source>
        <dbReference type="SAM" id="Phobius"/>
    </source>
</evidence>
<dbReference type="PANTHER" id="PTHR35797">
    <property type="entry name" value="PROTEASE-RELATED"/>
    <property type="match status" value="1"/>
</dbReference>
<gene>
    <name evidence="3" type="ORF">GA0070558_13037</name>
</gene>
<protein>
    <submittedName>
        <fullName evidence="3">CAAX protease self-immunity</fullName>
    </submittedName>
</protein>
<feature type="transmembrane region" description="Helical" evidence="1">
    <location>
        <begin position="244"/>
        <end position="263"/>
    </location>
</feature>
<feature type="transmembrane region" description="Helical" evidence="1">
    <location>
        <begin position="12"/>
        <end position="32"/>
    </location>
</feature>
<dbReference type="InterPro" id="IPR003675">
    <property type="entry name" value="Rce1/LyrA-like_dom"/>
</dbReference>
<dbReference type="PANTHER" id="PTHR35797:SF1">
    <property type="entry name" value="PROTEASE"/>
    <property type="match status" value="1"/>
</dbReference>
<name>A0A1C4XUX9_9ACTN</name>
<dbReference type="Proteomes" id="UP000199375">
    <property type="component" value="Unassembled WGS sequence"/>
</dbReference>
<evidence type="ECO:0000313" key="4">
    <source>
        <dbReference type="Proteomes" id="UP000199375"/>
    </source>
</evidence>
<feature type="transmembrane region" description="Helical" evidence="1">
    <location>
        <begin position="120"/>
        <end position="142"/>
    </location>
</feature>
<feature type="domain" description="CAAX prenyl protease 2/Lysostaphin resistance protein A-like" evidence="2">
    <location>
        <begin position="128"/>
        <end position="232"/>
    </location>
</feature>
<keyword evidence="1" id="KW-0472">Membrane</keyword>
<keyword evidence="1" id="KW-0812">Transmembrane</keyword>
<dbReference type="InterPro" id="IPR042150">
    <property type="entry name" value="MmRce1-like"/>
</dbReference>
<keyword evidence="1" id="KW-1133">Transmembrane helix</keyword>
<dbReference type="EMBL" id="FMCW01000030">
    <property type="protein sequence ID" value="SCF12303.1"/>
    <property type="molecule type" value="Genomic_DNA"/>
</dbReference>
<feature type="transmembrane region" description="Helical" evidence="1">
    <location>
        <begin position="163"/>
        <end position="187"/>
    </location>
</feature>
<dbReference type="RefSeq" id="WP_091284479.1">
    <property type="nucleotide sequence ID" value="NZ_FMCW01000030.1"/>
</dbReference>
<dbReference type="GO" id="GO:0004175">
    <property type="term" value="F:endopeptidase activity"/>
    <property type="evidence" value="ECO:0007669"/>
    <property type="project" value="UniProtKB-ARBA"/>
</dbReference>
<evidence type="ECO:0000313" key="3">
    <source>
        <dbReference type="EMBL" id="SCF12303.1"/>
    </source>
</evidence>
<sequence>MVVKLRGLVRRWPVASFFALAYLLSWGWWVPIAVAGGVVRGGDPWPTHMPGLLGPLLAAVTVTALTGGRAAVAGYVGRLWRWRGGWRTAALAASPLAMLAAGLIVAALAGQPVPPWRDLFVVSGLPSAALPMLLGLVVLNGLGEEGGWRGFAQERLQARHGPVRAALLTAVGWAVWHAPLFVILATFRGFRPAVLPGFFLGMLAGAVVLAYVYNAAGGGIAAAACWHVAYNLSSASAAASGTVAAVSTTVVMLWAVLLLIAAWRAAHRGAPSPLLAGRRHVEAEAPTLAS</sequence>
<organism evidence="3 4">
    <name type="scientific">Micromonospora haikouensis</name>
    <dbReference type="NCBI Taxonomy" id="686309"/>
    <lineage>
        <taxon>Bacteria</taxon>
        <taxon>Bacillati</taxon>
        <taxon>Actinomycetota</taxon>
        <taxon>Actinomycetes</taxon>
        <taxon>Micromonosporales</taxon>
        <taxon>Micromonosporaceae</taxon>
        <taxon>Micromonospora</taxon>
    </lineage>
</organism>